<dbReference type="RefSeq" id="WP_016474690.1">
    <property type="nucleotide sequence ID" value="NZ_KE150480.1"/>
</dbReference>
<dbReference type="eggNOG" id="COG1142">
    <property type="taxonomic scope" value="Bacteria"/>
</dbReference>
<evidence type="ECO:0000313" key="1">
    <source>
        <dbReference type="EMBL" id="EPD98740.1"/>
    </source>
</evidence>
<dbReference type="InterPro" id="IPR023811">
    <property type="entry name" value="CHP04076"/>
</dbReference>
<dbReference type="STRING" id="1203554.HMPREF1476_01482"/>
<evidence type="ECO:0000313" key="2">
    <source>
        <dbReference type="Proteomes" id="UP000014400"/>
    </source>
</evidence>
<accession>S3BHB9</accession>
<gene>
    <name evidence="1" type="ORF">HMPREF1476_01482</name>
</gene>
<sequence>MTAPLNSLPKASSELEPDEFELFDLTVTVEGGNFVCRHHLGQGFKVEGEDLVFPEGGRFSLYAMAALLPLIPAKQRPTAAADWMTTDALIACPDPNCGARFRISRTGLRRFRHGECTVVPLPAKTDKHP</sequence>
<dbReference type="AlphaFoldDB" id="S3BHB9"/>
<comment type="caution">
    <text evidence="1">The sequence shown here is derived from an EMBL/GenBank/DDBJ whole genome shotgun (WGS) entry which is preliminary data.</text>
</comment>
<dbReference type="Proteomes" id="UP000014400">
    <property type="component" value="Unassembled WGS sequence"/>
</dbReference>
<dbReference type="PATRIC" id="fig|1203554.3.peg.1556"/>
<keyword evidence="2" id="KW-1185">Reference proteome</keyword>
<dbReference type="GeneID" id="64060724"/>
<proteinExistence type="predicted"/>
<dbReference type="HOGENOM" id="CLU_146836_0_0_4"/>
<organism evidence="1 2">
    <name type="scientific">Sutterella wadsworthensis HGA0223</name>
    <dbReference type="NCBI Taxonomy" id="1203554"/>
    <lineage>
        <taxon>Bacteria</taxon>
        <taxon>Pseudomonadati</taxon>
        <taxon>Pseudomonadota</taxon>
        <taxon>Betaproteobacteria</taxon>
        <taxon>Burkholderiales</taxon>
        <taxon>Sutterellaceae</taxon>
        <taxon>Sutterella</taxon>
    </lineage>
</organism>
<protein>
    <submittedName>
        <fullName evidence="1">TIGR04076 family protein</fullName>
    </submittedName>
</protein>
<reference evidence="1 2" key="1">
    <citation type="submission" date="2013-04" db="EMBL/GenBank/DDBJ databases">
        <title>The Genome Sequence of Sutterella wadsworthensis HGA0223.</title>
        <authorList>
            <consortium name="The Broad Institute Genomics Platform"/>
            <person name="Earl A."/>
            <person name="Ward D."/>
            <person name="Feldgarden M."/>
            <person name="Gevers D."/>
            <person name="Schmidt T.M."/>
            <person name="Dover J."/>
            <person name="Dai D."/>
            <person name="Walker B."/>
            <person name="Young S."/>
            <person name="Zeng Q."/>
            <person name="Gargeya S."/>
            <person name="Fitzgerald M."/>
            <person name="Haas B."/>
            <person name="Abouelleil A."/>
            <person name="Allen A.W."/>
            <person name="Alvarado L."/>
            <person name="Arachchi H.M."/>
            <person name="Berlin A.M."/>
            <person name="Chapman S.B."/>
            <person name="Gainer-Dewar J."/>
            <person name="Goldberg J."/>
            <person name="Griggs A."/>
            <person name="Gujja S."/>
            <person name="Hansen M."/>
            <person name="Howarth C."/>
            <person name="Imamovic A."/>
            <person name="Ireland A."/>
            <person name="Larimer J."/>
            <person name="McCowan C."/>
            <person name="Murphy C."/>
            <person name="Pearson M."/>
            <person name="Poon T.W."/>
            <person name="Priest M."/>
            <person name="Roberts A."/>
            <person name="Saif S."/>
            <person name="Shea T."/>
            <person name="Sisk P."/>
            <person name="Sykes S."/>
            <person name="Wortman J."/>
            <person name="Nusbaum C."/>
            <person name="Birren B."/>
        </authorList>
    </citation>
    <scope>NUCLEOTIDE SEQUENCE [LARGE SCALE GENOMIC DNA]</scope>
    <source>
        <strain evidence="1 2">HGA0223</strain>
    </source>
</reference>
<dbReference type="NCBIfam" id="TIGR04076">
    <property type="entry name" value="TIGR04076 family protein"/>
    <property type="match status" value="1"/>
</dbReference>
<dbReference type="EMBL" id="ATCF01000021">
    <property type="protein sequence ID" value="EPD98740.1"/>
    <property type="molecule type" value="Genomic_DNA"/>
</dbReference>
<name>S3BHB9_9BURK</name>